<dbReference type="RefSeq" id="WP_013202587.1">
    <property type="nucleotide sequence ID" value="NC_014306.1"/>
</dbReference>
<evidence type="ECO:0000259" key="13">
    <source>
        <dbReference type="Pfam" id="PF25917"/>
    </source>
</evidence>
<dbReference type="NCBIfam" id="TIGR01730">
    <property type="entry name" value="RND_mfp"/>
    <property type="match status" value="1"/>
</dbReference>
<dbReference type="AlphaFoldDB" id="D8MTE4"/>
<feature type="signal peptide" evidence="11">
    <location>
        <begin position="1"/>
        <end position="23"/>
    </location>
</feature>
<dbReference type="Proteomes" id="UP000008793">
    <property type="component" value="Chromosome"/>
</dbReference>
<evidence type="ECO:0000256" key="10">
    <source>
        <dbReference type="SAM" id="MobiDB-lite"/>
    </source>
</evidence>
<keyword evidence="4" id="KW-1003">Cell membrane</keyword>
<dbReference type="GO" id="GO:0046677">
    <property type="term" value="P:response to antibiotic"/>
    <property type="evidence" value="ECO:0007669"/>
    <property type="project" value="TreeGrafter"/>
</dbReference>
<evidence type="ECO:0000256" key="11">
    <source>
        <dbReference type="SAM" id="SignalP"/>
    </source>
</evidence>
<keyword evidence="8" id="KW-0564">Palmitate</keyword>
<evidence type="ECO:0000256" key="6">
    <source>
        <dbReference type="ARBA" id="ARBA00022729"/>
    </source>
</evidence>
<keyword evidence="17" id="KW-1185">Reference proteome</keyword>
<gene>
    <name evidence="16" type="primary">acrA</name>
    <name evidence="16" type="ordered locus">EbC_25700</name>
</gene>
<proteinExistence type="inferred from homology"/>
<dbReference type="Pfam" id="PF25876">
    <property type="entry name" value="HH_MFP_RND"/>
    <property type="match status" value="1"/>
</dbReference>
<dbReference type="GO" id="GO:0042908">
    <property type="term" value="P:xenobiotic transport"/>
    <property type="evidence" value="ECO:0007669"/>
    <property type="project" value="UniProtKB-ARBA"/>
</dbReference>
<dbReference type="PANTHER" id="PTHR30158">
    <property type="entry name" value="ACRA/E-RELATED COMPONENT OF DRUG EFFLUX TRANSPORTER"/>
    <property type="match status" value="1"/>
</dbReference>
<dbReference type="HOGENOM" id="CLU_018816_2_1_6"/>
<dbReference type="PANTHER" id="PTHR30158:SF3">
    <property type="entry name" value="MULTIDRUG EFFLUX PUMP SUBUNIT ACRA-RELATED"/>
    <property type="match status" value="1"/>
</dbReference>
<evidence type="ECO:0000256" key="2">
    <source>
        <dbReference type="ARBA" id="ARBA00009477"/>
    </source>
</evidence>
<dbReference type="InterPro" id="IPR058626">
    <property type="entry name" value="MdtA-like_b-barrel"/>
</dbReference>
<keyword evidence="7" id="KW-0472">Membrane</keyword>
<dbReference type="Pfam" id="PF25917">
    <property type="entry name" value="BSH_RND"/>
    <property type="match status" value="1"/>
</dbReference>
<evidence type="ECO:0000259" key="15">
    <source>
        <dbReference type="Pfam" id="PF25967"/>
    </source>
</evidence>
<keyword evidence="9" id="KW-0449">Lipoprotein</keyword>
<dbReference type="KEGG" id="ebi:EbC_25700"/>
<dbReference type="Pfam" id="PF25967">
    <property type="entry name" value="RND-MFP_C"/>
    <property type="match status" value="1"/>
</dbReference>
<evidence type="ECO:0000256" key="3">
    <source>
        <dbReference type="ARBA" id="ARBA00022448"/>
    </source>
</evidence>
<evidence type="ECO:0000256" key="9">
    <source>
        <dbReference type="ARBA" id="ARBA00023288"/>
    </source>
</evidence>
<dbReference type="Gene3D" id="1.10.287.470">
    <property type="entry name" value="Helix hairpin bin"/>
    <property type="match status" value="1"/>
</dbReference>
<comment type="similarity">
    <text evidence="2">Belongs to the membrane fusion protein (MFP) (TC 8.A.1) family.</text>
</comment>
<feature type="domain" description="Multidrug resistance protein MdtA-like beta-barrel" evidence="14">
    <location>
        <begin position="211"/>
        <end position="301"/>
    </location>
</feature>
<dbReference type="EMBL" id="FP236843">
    <property type="protein sequence ID" value="CAX60101.1"/>
    <property type="molecule type" value="Genomic_DNA"/>
</dbReference>
<dbReference type="eggNOG" id="COG0845">
    <property type="taxonomic scope" value="Bacteria"/>
</dbReference>
<evidence type="ECO:0000256" key="8">
    <source>
        <dbReference type="ARBA" id="ARBA00023139"/>
    </source>
</evidence>
<evidence type="ECO:0000259" key="12">
    <source>
        <dbReference type="Pfam" id="PF25876"/>
    </source>
</evidence>
<dbReference type="GO" id="GO:0009636">
    <property type="term" value="P:response to toxic substance"/>
    <property type="evidence" value="ECO:0007669"/>
    <property type="project" value="UniProtKB-ARBA"/>
</dbReference>
<keyword evidence="3" id="KW-0813">Transport</keyword>
<dbReference type="FunFam" id="2.40.420.20:FF:000001">
    <property type="entry name" value="Efflux RND transporter periplasmic adaptor subunit"/>
    <property type="match status" value="1"/>
</dbReference>
<accession>D8MTE4</accession>
<comment type="subcellular location">
    <subcellularLocation>
        <location evidence="1">Cell inner membrane</location>
        <topology evidence="1">Lipid-anchor</topology>
    </subcellularLocation>
</comment>
<feature type="domain" description="Multidrug resistance protein MdtA-like alpha-helical hairpin" evidence="12">
    <location>
        <begin position="105"/>
        <end position="174"/>
    </location>
</feature>
<dbReference type="Pfam" id="PF25944">
    <property type="entry name" value="Beta-barrel_RND"/>
    <property type="match status" value="1"/>
</dbReference>
<evidence type="ECO:0000256" key="4">
    <source>
        <dbReference type="ARBA" id="ARBA00022475"/>
    </source>
</evidence>
<evidence type="ECO:0000259" key="14">
    <source>
        <dbReference type="Pfam" id="PF25944"/>
    </source>
</evidence>
<dbReference type="InterPro" id="IPR058625">
    <property type="entry name" value="MdtA-like_BSH"/>
</dbReference>
<evidence type="ECO:0000256" key="1">
    <source>
        <dbReference type="ARBA" id="ARBA00004519"/>
    </source>
</evidence>
<keyword evidence="5" id="KW-0997">Cell inner membrane</keyword>
<dbReference type="Gene3D" id="2.40.50.100">
    <property type="match status" value="1"/>
</dbReference>
<dbReference type="InterPro" id="IPR058624">
    <property type="entry name" value="MdtA-like_HH"/>
</dbReference>
<dbReference type="STRING" id="634500.EbC_25700"/>
<feature type="chain" id="PRO_5003118237" evidence="11">
    <location>
        <begin position="24"/>
        <end position="390"/>
    </location>
</feature>
<dbReference type="GO" id="GO:0005886">
    <property type="term" value="C:plasma membrane"/>
    <property type="evidence" value="ECO:0007669"/>
    <property type="project" value="UniProtKB-SubCell"/>
</dbReference>
<feature type="compositionally biased region" description="Low complexity" evidence="10">
    <location>
        <begin position="377"/>
        <end position="390"/>
    </location>
</feature>
<protein>
    <submittedName>
        <fullName evidence="16">Acriflavine resistance protein A</fullName>
    </submittedName>
</protein>
<dbReference type="Gene3D" id="2.40.30.170">
    <property type="match status" value="1"/>
</dbReference>
<dbReference type="Gene3D" id="2.40.420.20">
    <property type="match status" value="1"/>
</dbReference>
<dbReference type="GeneID" id="90512560"/>
<evidence type="ECO:0000256" key="5">
    <source>
        <dbReference type="ARBA" id="ARBA00022519"/>
    </source>
</evidence>
<evidence type="ECO:0000313" key="17">
    <source>
        <dbReference type="Proteomes" id="UP000008793"/>
    </source>
</evidence>
<keyword evidence="6 11" id="KW-0732">Signal</keyword>
<organism evidence="17">
    <name type="scientific">Erwinia billingiae (strain Eb661)</name>
    <dbReference type="NCBI Taxonomy" id="634500"/>
    <lineage>
        <taxon>Bacteria</taxon>
        <taxon>Pseudomonadati</taxon>
        <taxon>Pseudomonadota</taxon>
        <taxon>Gammaproteobacteria</taxon>
        <taxon>Enterobacterales</taxon>
        <taxon>Erwiniaceae</taxon>
        <taxon>Erwinia</taxon>
    </lineage>
</organism>
<dbReference type="InterPro" id="IPR058627">
    <property type="entry name" value="MdtA-like_C"/>
</dbReference>
<reference evidence="16 17" key="1">
    <citation type="journal article" date="2010" name="BMC Genomics">
        <title>Genome comparison of the epiphytic bacteria Erwinia billingiae and E. tasmaniensis with the pear pathogen E. pyrifoliae.</title>
        <authorList>
            <person name="Kube M."/>
            <person name="Migdoll A.M."/>
            <person name="Gehring I."/>
            <person name="Heitmann K."/>
            <person name="Mayer Y."/>
            <person name="Kuhl H."/>
            <person name="Knaust F."/>
            <person name="Geider K."/>
            <person name="Reinhardt R."/>
        </authorList>
    </citation>
    <scope>NUCLEOTIDE SEQUENCE [LARGE SCALE GENOMIC DNA]</scope>
    <source>
        <strain evidence="16 17">Eb661</strain>
    </source>
</reference>
<feature type="domain" description="Multidrug resistance protein MdtA-like barrel-sandwich hybrid" evidence="13">
    <location>
        <begin position="64"/>
        <end position="207"/>
    </location>
</feature>
<evidence type="ECO:0000256" key="7">
    <source>
        <dbReference type="ARBA" id="ARBA00023136"/>
    </source>
</evidence>
<dbReference type="InterPro" id="IPR006143">
    <property type="entry name" value="RND_pump_MFP"/>
</dbReference>
<name>D8MTE4_ERWBE</name>
<dbReference type="SUPFAM" id="SSF111369">
    <property type="entry name" value="HlyD-like secretion proteins"/>
    <property type="match status" value="1"/>
</dbReference>
<feature type="domain" description="Multidrug resistance protein MdtA-like C-terminal permuted SH3" evidence="15">
    <location>
        <begin position="304"/>
        <end position="366"/>
    </location>
</feature>
<sequence>MPNNVAIKPVALLCALVILNLTGCDNSTGKSAQAQAAPEVKVATLATQPLAITTELPGRTSAFRVAEVRPQVSGIILKRAFTEGSDVVADQPLYQIDPAPFRASYNNARAAVSEAEANARMAQVTVKRYRALAGTQYISRQDVDQAEATAAQTRAAVEAAKAAEQSAQIDLSWSTVSSPISGRIGRSSVTEGALVQNGQSDALATVQQLDPLYVDVTQSSQDFLRLQRDLASGQLRQNAGKALVSVVLGDGSVYPHKGTLAFSDVTVDQTTGSITLRAVVPNPDHALLPGMFVRARLEEGTDPQALLIPQQAVTRTPRGNATAMVVGSDNKVEIRSISVSSTEGDKWRVTGGLQLGERVIISGVQRAQPGMTVHPISTTDSSSSSTGTAD</sequence>
<dbReference type="FunFam" id="2.40.30.170:FF:000001">
    <property type="entry name" value="Multidrug resistance efflux transporter MdtE"/>
    <property type="match status" value="1"/>
</dbReference>
<evidence type="ECO:0000313" key="16">
    <source>
        <dbReference type="EMBL" id="CAX60101.1"/>
    </source>
</evidence>
<dbReference type="GO" id="GO:0022857">
    <property type="term" value="F:transmembrane transporter activity"/>
    <property type="evidence" value="ECO:0007669"/>
    <property type="project" value="InterPro"/>
</dbReference>
<feature type="region of interest" description="Disordered" evidence="10">
    <location>
        <begin position="371"/>
        <end position="390"/>
    </location>
</feature>